<organism evidence="2 3">
    <name type="scientific">Callosobruchus maculatus</name>
    <name type="common">Southern cowpea weevil</name>
    <name type="synonym">Pulse bruchid</name>
    <dbReference type="NCBI Taxonomy" id="64391"/>
    <lineage>
        <taxon>Eukaryota</taxon>
        <taxon>Metazoa</taxon>
        <taxon>Ecdysozoa</taxon>
        <taxon>Arthropoda</taxon>
        <taxon>Hexapoda</taxon>
        <taxon>Insecta</taxon>
        <taxon>Pterygota</taxon>
        <taxon>Neoptera</taxon>
        <taxon>Endopterygota</taxon>
        <taxon>Coleoptera</taxon>
        <taxon>Polyphaga</taxon>
        <taxon>Cucujiformia</taxon>
        <taxon>Chrysomeloidea</taxon>
        <taxon>Chrysomelidae</taxon>
        <taxon>Bruchinae</taxon>
        <taxon>Bruchini</taxon>
        <taxon>Callosobruchus</taxon>
    </lineage>
</organism>
<reference evidence="2 3" key="1">
    <citation type="submission" date="2019-01" db="EMBL/GenBank/DDBJ databases">
        <authorList>
            <person name="Sayadi A."/>
        </authorList>
    </citation>
    <scope>NUCLEOTIDE SEQUENCE [LARGE SCALE GENOMIC DNA]</scope>
</reference>
<dbReference type="AlphaFoldDB" id="A0A653BRT2"/>
<feature type="compositionally biased region" description="Pro residues" evidence="1">
    <location>
        <begin position="29"/>
        <end position="40"/>
    </location>
</feature>
<dbReference type="Proteomes" id="UP000410492">
    <property type="component" value="Unassembled WGS sequence"/>
</dbReference>
<feature type="region of interest" description="Disordered" evidence="1">
    <location>
        <begin position="25"/>
        <end position="64"/>
    </location>
</feature>
<evidence type="ECO:0000313" key="3">
    <source>
        <dbReference type="Proteomes" id="UP000410492"/>
    </source>
</evidence>
<protein>
    <submittedName>
        <fullName evidence="2">Uncharacterized protein</fullName>
    </submittedName>
</protein>
<sequence length="139" mass="15332">MTESDEIFSAIITPEGMVVEEIVDTPVGSRPPSPLQPVPGPSRTGQSIPRRLIETPSKKQKREATTLQEVNSTLQSIANKIIVPPLLSPQQRTASTSVADYVASKLETIDKDDIREEIVEEIMSVLHKGLKKFRASKKQ</sequence>
<accession>A0A653BRT2</accession>
<name>A0A653BRT2_CALMS</name>
<proteinExistence type="predicted"/>
<keyword evidence="3" id="KW-1185">Reference proteome</keyword>
<gene>
    <name evidence="2" type="ORF">CALMAC_LOCUS3080</name>
</gene>
<dbReference type="EMBL" id="CAACVG010004038">
    <property type="protein sequence ID" value="VEN38051.1"/>
    <property type="molecule type" value="Genomic_DNA"/>
</dbReference>
<evidence type="ECO:0000313" key="2">
    <source>
        <dbReference type="EMBL" id="VEN38051.1"/>
    </source>
</evidence>
<evidence type="ECO:0000256" key="1">
    <source>
        <dbReference type="SAM" id="MobiDB-lite"/>
    </source>
</evidence>